<gene>
    <name evidence="6" type="ordered locus">SULAZ_1365</name>
</gene>
<dbReference type="Pfam" id="PF25954">
    <property type="entry name" value="Beta-barrel_RND_2"/>
    <property type="match status" value="1"/>
</dbReference>
<dbReference type="GO" id="GO:0015562">
    <property type="term" value="F:efflux transmembrane transporter activity"/>
    <property type="evidence" value="ECO:0007669"/>
    <property type="project" value="TreeGrafter"/>
</dbReference>
<dbReference type="eggNOG" id="COG0845">
    <property type="taxonomic scope" value="Bacteria"/>
</dbReference>
<dbReference type="EMBL" id="CP001229">
    <property type="protein sequence ID" value="ACN99410.1"/>
    <property type="molecule type" value="Genomic_DNA"/>
</dbReference>
<dbReference type="InterPro" id="IPR058792">
    <property type="entry name" value="Beta-barrel_RND_2"/>
</dbReference>
<dbReference type="NCBIfam" id="TIGR01730">
    <property type="entry name" value="RND_mfp"/>
    <property type="match status" value="1"/>
</dbReference>
<keyword evidence="7" id="KW-1185">Reference proteome</keyword>
<accession>C1DW45</accession>
<dbReference type="InterPro" id="IPR006143">
    <property type="entry name" value="RND_pump_MFP"/>
</dbReference>
<keyword evidence="3" id="KW-0472">Membrane</keyword>
<dbReference type="SUPFAM" id="SSF111369">
    <property type="entry name" value="HlyD-like secretion proteins"/>
    <property type="match status" value="1"/>
</dbReference>
<keyword evidence="3" id="KW-1133">Transmembrane helix</keyword>
<proteinExistence type="inferred from homology"/>
<sequence length="372" mass="42701">MVKKVVILGIVLALILLGLFFYKKNNSYQTYKVEKRQVVKSVYASGYIDTSDLVVVKSEVSGYVEKMYIKEGDTVKKGQPIAKISNQTIYENIKDIDYQIASIREKLLENSPFQRENQAQIEIKRQVYENAKKIYERRKALFEKGLISKEQFDEVAKNLEVAEKDYKKQLELYKDTLQDLNFQLKSLSAKKNSLEKELDKYIVKSPTDGKVLRKFLNEGDYVNSMTQFNQIVSIGNPNKIETVLLVDEEYIPKIKEGMEVLIKLDSYPDKVFTGKIKTIELQSDRNSRTVKVKADVNYDLPVVVNMTVEGNIILSKEEGIFIPKEFISEGRVKILQGNQVKEINIQTESEDYNGYVKVLKGLKEGDTLVIGK</sequence>
<dbReference type="Gene3D" id="2.40.30.170">
    <property type="match status" value="1"/>
</dbReference>
<reference evidence="6 7" key="1">
    <citation type="journal article" date="2009" name="J. Bacteriol.">
        <title>Complete and draft genome sequences of six members of the Aquificales.</title>
        <authorList>
            <person name="Reysenbach A.L."/>
            <person name="Hamamura N."/>
            <person name="Podar M."/>
            <person name="Griffiths E."/>
            <person name="Ferreira S."/>
            <person name="Hochstein R."/>
            <person name="Heidelberg J."/>
            <person name="Johnson J."/>
            <person name="Mead D."/>
            <person name="Pohorille A."/>
            <person name="Sarmiento M."/>
            <person name="Schweighofer K."/>
            <person name="Seshadri R."/>
            <person name="Voytek M.A."/>
        </authorList>
    </citation>
    <scope>NUCLEOTIDE SEQUENCE [LARGE SCALE GENOMIC DNA]</scope>
    <source>
        <strain evidence="7">Az-Fu1 / DSM 15241 / OCM 825</strain>
    </source>
</reference>
<dbReference type="STRING" id="204536.SULAZ_1365"/>
<evidence type="ECO:0000256" key="1">
    <source>
        <dbReference type="ARBA" id="ARBA00009477"/>
    </source>
</evidence>
<dbReference type="Proteomes" id="UP000001369">
    <property type="component" value="Chromosome"/>
</dbReference>
<feature type="transmembrane region" description="Helical" evidence="3">
    <location>
        <begin position="6"/>
        <end position="22"/>
    </location>
</feature>
<dbReference type="HOGENOM" id="CLU_018816_13_3_0"/>
<dbReference type="Gene3D" id="1.10.287.470">
    <property type="entry name" value="Helix hairpin bin"/>
    <property type="match status" value="1"/>
</dbReference>
<name>C1DW45_SULAA</name>
<dbReference type="Gene3D" id="2.40.50.100">
    <property type="match status" value="1"/>
</dbReference>
<feature type="domain" description="CzcB-like barrel-sandwich hybrid" evidence="5">
    <location>
        <begin position="54"/>
        <end position="229"/>
    </location>
</feature>
<evidence type="ECO:0000256" key="3">
    <source>
        <dbReference type="SAM" id="Phobius"/>
    </source>
</evidence>
<evidence type="ECO:0000313" key="6">
    <source>
        <dbReference type="EMBL" id="ACN99410.1"/>
    </source>
</evidence>
<evidence type="ECO:0000259" key="5">
    <source>
        <dbReference type="Pfam" id="PF25973"/>
    </source>
</evidence>
<keyword evidence="2" id="KW-0175">Coiled coil</keyword>
<dbReference type="GO" id="GO:1990281">
    <property type="term" value="C:efflux pump complex"/>
    <property type="evidence" value="ECO:0007669"/>
    <property type="project" value="TreeGrafter"/>
</dbReference>
<organism evidence="6 7">
    <name type="scientific">Sulfurihydrogenibium azorense (strain DSM 15241 / OCM 825 / Az-Fu1)</name>
    <dbReference type="NCBI Taxonomy" id="204536"/>
    <lineage>
        <taxon>Bacteria</taxon>
        <taxon>Pseudomonadati</taxon>
        <taxon>Aquificota</taxon>
        <taxon>Aquificia</taxon>
        <taxon>Aquificales</taxon>
        <taxon>Hydrogenothermaceae</taxon>
        <taxon>Sulfurihydrogenibium</taxon>
    </lineage>
</organism>
<evidence type="ECO:0000313" key="7">
    <source>
        <dbReference type="Proteomes" id="UP000001369"/>
    </source>
</evidence>
<dbReference type="PANTHER" id="PTHR30469">
    <property type="entry name" value="MULTIDRUG RESISTANCE PROTEIN MDTA"/>
    <property type="match status" value="1"/>
</dbReference>
<keyword evidence="3" id="KW-0812">Transmembrane</keyword>
<dbReference type="Pfam" id="PF25973">
    <property type="entry name" value="BSH_CzcB"/>
    <property type="match status" value="1"/>
</dbReference>
<feature type="coiled-coil region" evidence="2">
    <location>
        <begin position="156"/>
        <end position="204"/>
    </location>
</feature>
<evidence type="ECO:0000256" key="2">
    <source>
        <dbReference type="SAM" id="Coils"/>
    </source>
</evidence>
<dbReference type="OrthoDB" id="9777308at2"/>
<feature type="domain" description="CusB-like beta-barrel" evidence="4">
    <location>
        <begin position="246"/>
        <end position="296"/>
    </location>
</feature>
<protein>
    <submittedName>
        <fullName evidence="6">Putative auxiliary transport protein, membrane fusion protein (MFP) family</fullName>
    </submittedName>
</protein>
<comment type="similarity">
    <text evidence="1">Belongs to the membrane fusion protein (MFP) (TC 8.A.1) family.</text>
</comment>
<dbReference type="RefSeq" id="WP_012674727.1">
    <property type="nucleotide sequence ID" value="NC_012438.1"/>
</dbReference>
<dbReference type="Gene3D" id="2.40.420.20">
    <property type="match status" value="1"/>
</dbReference>
<dbReference type="PANTHER" id="PTHR30469:SF15">
    <property type="entry name" value="HLYD FAMILY OF SECRETION PROTEINS"/>
    <property type="match status" value="1"/>
</dbReference>
<evidence type="ECO:0000259" key="4">
    <source>
        <dbReference type="Pfam" id="PF25954"/>
    </source>
</evidence>
<dbReference type="KEGG" id="saf:SULAZ_1365"/>
<dbReference type="InterPro" id="IPR058647">
    <property type="entry name" value="BSH_CzcB-like"/>
</dbReference>
<dbReference type="AlphaFoldDB" id="C1DW45"/>